<dbReference type="RefSeq" id="WP_378037378.1">
    <property type="nucleotide sequence ID" value="NZ_JBHSIV010000019.1"/>
</dbReference>
<dbReference type="EMBL" id="JBHSIV010000019">
    <property type="protein sequence ID" value="MFC5064030.1"/>
    <property type="molecule type" value="Genomic_DNA"/>
</dbReference>
<reference evidence="2" key="1">
    <citation type="journal article" date="2019" name="Int. J. Syst. Evol. Microbiol.">
        <title>The Global Catalogue of Microorganisms (GCM) 10K type strain sequencing project: providing services to taxonomists for standard genome sequencing and annotation.</title>
        <authorList>
            <consortium name="The Broad Institute Genomics Platform"/>
            <consortium name="The Broad Institute Genome Sequencing Center for Infectious Disease"/>
            <person name="Wu L."/>
            <person name="Ma J."/>
        </authorList>
    </citation>
    <scope>NUCLEOTIDE SEQUENCE [LARGE SCALE GENOMIC DNA]</scope>
    <source>
        <strain evidence="2">CGMCC 4.7093</strain>
    </source>
</reference>
<name>A0ABV9YR71_9PSEU</name>
<organism evidence="1 2">
    <name type="scientific">Actinomycetospora atypica</name>
    <dbReference type="NCBI Taxonomy" id="1290095"/>
    <lineage>
        <taxon>Bacteria</taxon>
        <taxon>Bacillati</taxon>
        <taxon>Actinomycetota</taxon>
        <taxon>Actinomycetes</taxon>
        <taxon>Pseudonocardiales</taxon>
        <taxon>Pseudonocardiaceae</taxon>
        <taxon>Actinomycetospora</taxon>
    </lineage>
</organism>
<evidence type="ECO:0008006" key="3">
    <source>
        <dbReference type="Google" id="ProtNLM"/>
    </source>
</evidence>
<protein>
    <recommendedName>
        <fullName evidence="3">Transcriptional regulator, AbiEi antitoxin, Type IV TA system</fullName>
    </recommendedName>
</protein>
<sequence length="293" mass="32956">MPWFEPAPGDAGLLRRSRLALVEDVTLIDKALRRGKIQRVQRGVYKEGAEPDEWERAWAACATVRGCDPVASHRTAARVLGLEVPSGGPEEVTIPRGERRPHRADLRFHTTTIAAEDQIDLDGLRLTSTARTVVDLCRTEEEYRAVWAVERALARKLVARAELDAALGRARGVPGVARARRLVASARPLSGSPLETAGRLAIVADGMEEPEVQMPIVRADQRDAYVDLGFRRQRTGLEFDGRSEHGMEMAVFEDRDRQNQIVLRDLTIYRFSWFDVFRRRPHFLRTVRSSIGA</sequence>
<proteinExistence type="predicted"/>
<evidence type="ECO:0000313" key="1">
    <source>
        <dbReference type="EMBL" id="MFC5064030.1"/>
    </source>
</evidence>
<comment type="caution">
    <text evidence="1">The sequence shown here is derived from an EMBL/GenBank/DDBJ whole genome shotgun (WGS) entry which is preliminary data.</text>
</comment>
<gene>
    <name evidence="1" type="ORF">ACFPBZ_17550</name>
</gene>
<evidence type="ECO:0000313" key="2">
    <source>
        <dbReference type="Proteomes" id="UP001595947"/>
    </source>
</evidence>
<keyword evidence="2" id="KW-1185">Reference proteome</keyword>
<accession>A0ABV9YR71</accession>
<dbReference type="Proteomes" id="UP001595947">
    <property type="component" value="Unassembled WGS sequence"/>
</dbReference>